<dbReference type="PRINTS" id="PR00368">
    <property type="entry name" value="FADPNR"/>
</dbReference>
<dbReference type="EMBL" id="LJBN01000104">
    <property type="protein sequence ID" value="OOQ89639.1"/>
    <property type="molecule type" value="Genomic_DNA"/>
</dbReference>
<dbReference type="Proteomes" id="UP000190744">
    <property type="component" value="Unassembled WGS sequence"/>
</dbReference>
<dbReference type="PANTHER" id="PTHR43735">
    <property type="entry name" value="APOPTOSIS-INDUCING FACTOR 1"/>
    <property type="match status" value="1"/>
</dbReference>
<accession>A0A1S9RVT3</accession>
<evidence type="ECO:0000313" key="4">
    <source>
        <dbReference type="EMBL" id="OOQ89639.1"/>
    </source>
</evidence>
<dbReference type="InterPro" id="IPR036188">
    <property type="entry name" value="FAD/NAD-bd_sf"/>
</dbReference>
<evidence type="ECO:0000259" key="2">
    <source>
        <dbReference type="Pfam" id="PF07992"/>
    </source>
</evidence>
<feature type="domain" description="FAD/NAD(P)-binding" evidence="2">
    <location>
        <begin position="8"/>
        <end position="316"/>
    </location>
</feature>
<proteinExistence type="predicted"/>
<dbReference type="PANTHER" id="PTHR43735:SF11">
    <property type="entry name" value="HYPOTHETICAL OXIDOREDUCTASE (EUROFUNG)"/>
    <property type="match status" value="1"/>
</dbReference>
<dbReference type="FunFam" id="3.50.50.100:FF:000015">
    <property type="entry name" value="Amid-like NADH oxidoreductase, putative"/>
    <property type="match status" value="1"/>
</dbReference>
<dbReference type="GO" id="GO:0004174">
    <property type="term" value="F:electron-transferring-flavoprotein dehydrogenase activity"/>
    <property type="evidence" value="ECO:0007669"/>
    <property type="project" value="TreeGrafter"/>
</dbReference>
<evidence type="ECO:0000256" key="1">
    <source>
        <dbReference type="SAM" id="MobiDB-lite"/>
    </source>
</evidence>
<gene>
    <name evidence="4" type="ORF">PEBR_07312</name>
</gene>
<dbReference type="PRINTS" id="PR00411">
    <property type="entry name" value="PNDRDTASEI"/>
</dbReference>
<dbReference type="Gene3D" id="3.50.50.100">
    <property type="match status" value="1"/>
</dbReference>
<sequence>MAGTSLRNIIVVGGSFVGRSTAQELAKIIPPTHRILLTEPHSHFHHLFTFPRFAIVPGQEHKAFIPYSGLFANATNPAAHAVVQARVTSIRPEHIELDREWQGSNQIPFDYVVVATGTRLSKPAAMEHDDKPSSVDYLQRHQADVKRSKSILIVGGGAVGVQMATDLKEYYPDKEVTVVQSRPRVMPSFHPRLHEIIQKRFDELGVRLITGSRVKIPPGGFPNDGNTFDVQLTNGTTESTELVILATGQTPNNKLVADLKPSTPEGPSVINPDNGFIRVRPTMQFLDEKYSNLFAVGDIADTGAQKAARPGAAQAAVVAKNIQALIEGKKPEEEFVKGPGAIHITLGMKYNMIFRNPNTAEGQTEPWINEKNDGQEDMNVEGMWQRMGISDFGGLDYTTDDSSSSSSTSSSLGCTSPKSSYIDGLPAVSCGTDFDQNLDDLLGYYSVATDEESHSKINAAVKKVATVVKTVAKTVTKAVTTATKTFVSAATSTLKSEAKAVVSTVETIVKNDLVPLKFVVTGDYEESFSFSLDIGPPSSLLTESPWGEGFKFYTMKISDDDKTYSLDENVLEKITGELIGEADPEPGIELWCVDCAVTGKLKMTGSFAISITHGITKASLSMTDNVFAGLSIGLNAFAEYDLLEKHDLYTIGIPEFSIPDIIAVGPSLALGVSADLDIQADGQYLVGANLTWPNIHAGLDLVDHSKSTLSGFVPNHSYAASFDGDVTITSTLGLPVTIGFGLNVLNGKWEKEAKLIDTPGLQATAEYDDDLSYKNGDADVTPAYGCYGISWDLALVNNIILDLSEFDAGTYTLDSYTLADLASGCIGESVSSTTTTTSATTTVASATATSTALTMEYFIWADSDQTTLAQEKFVSGNDVIISVDVLEDDFTNPWADTSKSSDEKSIVMLFEYGTDLRVFVSAQNANSEYKIVPGSVSLSAYTYETTIYSKPSEANITIVSVVWGIGVITTESVYEALYDAAISGDSFEFSNTFFGDDTWYGYVKTGVIFYRDSSGNLQHLIGDESSTHSFPIASSAKKRGINLKTTHKNLVSHSATPQFGTVPVHVPHQPQERSWLEKYSPYSHGLLSRRSENSTLGSNSTSSNTTDDTYGTVTITDTAGIVYLNPSVN</sequence>
<dbReference type="Pfam" id="PF07992">
    <property type="entry name" value="Pyr_redox_2"/>
    <property type="match status" value="1"/>
</dbReference>
<dbReference type="InterPro" id="IPR055647">
    <property type="entry name" value="DUF7223"/>
</dbReference>
<feature type="compositionally biased region" description="Low complexity" evidence="1">
    <location>
        <begin position="1093"/>
        <end position="1109"/>
    </location>
</feature>
<comment type="caution">
    <text evidence="4">The sequence shown here is derived from an EMBL/GenBank/DDBJ whole genome shotgun (WGS) entry which is preliminary data.</text>
</comment>
<dbReference type="InterPro" id="IPR023753">
    <property type="entry name" value="FAD/NAD-binding_dom"/>
</dbReference>
<dbReference type="GO" id="GO:0005737">
    <property type="term" value="C:cytoplasm"/>
    <property type="evidence" value="ECO:0007669"/>
    <property type="project" value="TreeGrafter"/>
</dbReference>
<feature type="domain" description="DUF7223" evidence="3">
    <location>
        <begin position="588"/>
        <end position="737"/>
    </location>
</feature>
<feature type="region of interest" description="Disordered" evidence="1">
    <location>
        <begin position="1087"/>
        <end position="1109"/>
    </location>
</feature>
<dbReference type="SUPFAM" id="SSF51905">
    <property type="entry name" value="FAD/NAD(P)-binding domain"/>
    <property type="match status" value="1"/>
</dbReference>
<name>A0A1S9RVT3_PENBI</name>
<dbReference type="Pfam" id="PF23865">
    <property type="entry name" value="DUF7223"/>
    <property type="match status" value="1"/>
</dbReference>
<evidence type="ECO:0000259" key="3">
    <source>
        <dbReference type="Pfam" id="PF23865"/>
    </source>
</evidence>
<organism evidence="4 5">
    <name type="scientific">Penicillium brasilianum</name>
    <dbReference type="NCBI Taxonomy" id="104259"/>
    <lineage>
        <taxon>Eukaryota</taxon>
        <taxon>Fungi</taxon>
        <taxon>Dikarya</taxon>
        <taxon>Ascomycota</taxon>
        <taxon>Pezizomycotina</taxon>
        <taxon>Eurotiomycetes</taxon>
        <taxon>Eurotiomycetidae</taxon>
        <taxon>Eurotiales</taxon>
        <taxon>Aspergillaceae</taxon>
        <taxon>Penicillium</taxon>
    </lineage>
</organism>
<evidence type="ECO:0000313" key="5">
    <source>
        <dbReference type="Proteomes" id="UP000190744"/>
    </source>
</evidence>
<protein>
    <submittedName>
        <fullName evidence="4">Uncharacterized protein</fullName>
    </submittedName>
</protein>
<dbReference type="AlphaFoldDB" id="A0A1S9RVT3"/>
<reference evidence="5" key="1">
    <citation type="submission" date="2015-09" db="EMBL/GenBank/DDBJ databases">
        <authorList>
            <person name="Fill T.P."/>
            <person name="Baretta J.F."/>
            <person name="de Almeida L.G."/>
            <person name="Rocha M."/>
            <person name="de Souza D.H."/>
            <person name="Malavazi I."/>
            <person name="Cerdeira L.T."/>
            <person name="Hong H."/>
            <person name="Samborskyy M."/>
            <person name="de Vasconcelos A.T."/>
            <person name="Leadlay P."/>
            <person name="Rodrigues-Filho E."/>
        </authorList>
    </citation>
    <scope>NUCLEOTIDE SEQUENCE [LARGE SCALE GENOMIC DNA]</scope>
    <source>
        <strain evidence="5">LaBioMMi 136</strain>
    </source>
</reference>
<dbReference type="GO" id="GO:0050660">
    <property type="term" value="F:flavin adenine dinucleotide binding"/>
    <property type="evidence" value="ECO:0007669"/>
    <property type="project" value="TreeGrafter"/>
</dbReference>